<keyword evidence="1" id="KW-0134">Cell wall</keyword>
<sequence>MKRGSLPATGGNGLLAFLLIGISLMIGAYSWYRKFKMKSEV</sequence>
<keyword evidence="3" id="KW-0732">Signal</keyword>
<evidence type="ECO:0000256" key="3">
    <source>
        <dbReference type="ARBA" id="ARBA00022729"/>
    </source>
</evidence>
<dbReference type="InterPro" id="IPR019931">
    <property type="entry name" value="LPXTG_anchor"/>
</dbReference>
<comment type="caution">
    <text evidence="7">The sequence shown here is derived from an EMBL/GenBank/DDBJ whole genome shotgun (WGS) entry which is preliminary data.</text>
</comment>
<proteinExistence type="predicted"/>
<name>A0A6B3QEJ5_ENTFC</name>
<organism evidence="7">
    <name type="scientific">Enterococcus faecium</name>
    <name type="common">Streptococcus faecium</name>
    <dbReference type="NCBI Taxonomy" id="1352"/>
    <lineage>
        <taxon>Bacteria</taxon>
        <taxon>Bacillati</taxon>
        <taxon>Bacillota</taxon>
        <taxon>Bacilli</taxon>
        <taxon>Lactobacillales</taxon>
        <taxon>Enterococcaceae</taxon>
        <taxon>Enterococcus</taxon>
    </lineage>
</organism>
<evidence type="ECO:0000259" key="6">
    <source>
        <dbReference type="Pfam" id="PF00746"/>
    </source>
</evidence>
<dbReference type="NCBIfam" id="TIGR01167">
    <property type="entry name" value="LPXTG_anchor"/>
    <property type="match status" value="1"/>
</dbReference>
<evidence type="ECO:0000313" key="7">
    <source>
        <dbReference type="EMBL" id="NEU45925.1"/>
    </source>
</evidence>
<accession>A0A6B3QEJ5</accession>
<keyword evidence="5" id="KW-0812">Transmembrane</keyword>
<keyword evidence="4" id="KW-0572">Peptidoglycan-anchor</keyword>
<dbReference type="EMBL" id="JAAHCB010000087">
    <property type="protein sequence ID" value="NEU45925.1"/>
    <property type="molecule type" value="Genomic_DNA"/>
</dbReference>
<keyword evidence="2" id="KW-0964">Secreted</keyword>
<dbReference type="Pfam" id="PF00746">
    <property type="entry name" value="Gram_pos_anchor"/>
    <property type="match status" value="1"/>
</dbReference>
<evidence type="ECO:0000256" key="5">
    <source>
        <dbReference type="SAM" id="Phobius"/>
    </source>
</evidence>
<evidence type="ECO:0000256" key="1">
    <source>
        <dbReference type="ARBA" id="ARBA00022512"/>
    </source>
</evidence>
<reference evidence="7" key="1">
    <citation type="submission" date="2020-02" db="EMBL/GenBank/DDBJ databases">
        <title>Draft Genome Sequences of Enterococcus faecium isolates derived from selected traditional Montenegrin brine cheese.</title>
        <authorList>
            <person name="Ruppitsch W."/>
            <person name="Nisic A."/>
            <person name="Allerberger F."/>
            <person name="Martinovic A."/>
        </authorList>
    </citation>
    <scope>NUCLEOTIDE SEQUENCE</scope>
    <source>
        <strain evidence="7">INF29</strain>
    </source>
</reference>
<dbReference type="AlphaFoldDB" id="A0A6B3QEJ5"/>
<keyword evidence="5" id="KW-1133">Transmembrane helix</keyword>
<feature type="domain" description="Gram-positive cocci surface proteins LPxTG" evidence="6">
    <location>
        <begin position="3"/>
        <end position="36"/>
    </location>
</feature>
<gene>
    <name evidence="7" type="ORF">G3385_08890</name>
</gene>
<evidence type="ECO:0000256" key="2">
    <source>
        <dbReference type="ARBA" id="ARBA00022525"/>
    </source>
</evidence>
<evidence type="ECO:0000256" key="4">
    <source>
        <dbReference type="ARBA" id="ARBA00023088"/>
    </source>
</evidence>
<feature type="transmembrane region" description="Helical" evidence="5">
    <location>
        <begin position="12"/>
        <end position="32"/>
    </location>
</feature>
<protein>
    <submittedName>
        <fullName evidence="7">LPXTG cell wall anchor domain-containing protein</fullName>
    </submittedName>
</protein>
<keyword evidence="5" id="KW-0472">Membrane</keyword>